<dbReference type="AlphaFoldDB" id="A0A1J8P2H3"/>
<dbReference type="EMBL" id="MIQH01001166">
    <property type="protein sequence ID" value="OJA03031.1"/>
    <property type="molecule type" value="Genomic_DNA"/>
</dbReference>
<dbReference type="PROSITE" id="PS50082">
    <property type="entry name" value="WD_REPEATS_2"/>
    <property type="match status" value="2"/>
</dbReference>
<evidence type="ECO:0000313" key="5">
    <source>
        <dbReference type="Proteomes" id="UP000182798"/>
    </source>
</evidence>
<evidence type="ECO:0000256" key="2">
    <source>
        <dbReference type="ARBA" id="ARBA00022737"/>
    </source>
</evidence>
<comment type="caution">
    <text evidence="4">The sequence shown here is derived from an EMBL/GenBank/DDBJ whole genome shotgun (WGS) entry which is preliminary data.</text>
</comment>
<dbReference type="InterPro" id="IPR015943">
    <property type="entry name" value="WD40/YVTN_repeat-like_dom_sf"/>
</dbReference>
<feature type="repeat" description="WD" evidence="3">
    <location>
        <begin position="96"/>
        <end position="124"/>
    </location>
</feature>
<dbReference type="Proteomes" id="UP000182798">
    <property type="component" value="Unassembled WGS sequence"/>
</dbReference>
<dbReference type="PANTHER" id="PTHR22847">
    <property type="entry name" value="WD40 REPEAT PROTEIN"/>
    <property type="match status" value="1"/>
</dbReference>
<sequence>GMHQWTVDNCQFEFEHTAFSKALQWHIYVNSHKLKTSNVQNLSQFDFLQTGHAGAIQSANFSPDGQTIISASWDNTFKLWNLNGQCLHTFTGHPGIQSANFSPDGQTIISTSHDNTLKLWNLNG</sequence>
<keyword evidence="2" id="KW-0677">Repeat</keyword>
<dbReference type="InterPro" id="IPR001680">
    <property type="entry name" value="WD40_rpt"/>
</dbReference>
<keyword evidence="1 3" id="KW-0853">WD repeat</keyword>
<gene>
    <name evidence="4" type="ORF">BGC33_01335</name>
</gene>
<dbReference type="Pfam" id="PF00400">
    <property type="entry name" value="WD40"/>
    <property type="match status" value="2"/>
</dbReference>
<dbReference type="PROSITE" id="PS00678">
    <property type="entry name" value="WD_REPEATS_1"/>
    <property type="match status" value="1"/>
</dbReference>
<organism evidence="4 5">
    <name type="scientific">Bathymodiolus thermophilus thioautotrophic gill symbiont</name>
    <dbReference type="NCBI Taxonomy" id="2360"/>
    <lineage>
        <taxon>Bacteria</taxon>
        <taxon>Pseudomonadati</taxon>
        <taxon>Pseudomonadota</taxon>
        <taxon>Gammaproteobacteria</taxon>
        <taxon>sulfur-oxidizing symbionts</taxon>
    </lineage>
</organism>
<evidence type="ECO:0000313" key="4">
    <source>
        <dbReference type="EMBL" id="OJA03031.1"/>
    </source>
</evidence>
<dbReference type="OrthoDB" id="511103at2"/>
<dbReference type="PROSITE" id="PS50294">
    <property type="entry name" value="WD_REPEATS_REGION"/>
    <property type="match status" value="2"/>
</dbReference>
<name>A0A1J8P2H3_9GAMM</name>
<dbReference type="SUPFAM" id="SSF50998">
    <property type="entry name" value="Quinoprotein alcohol dehydrogenase-like"/>
    <property type="match status" value="1"/>
</dbReference>
<evidence type="ECO:0000256" key="1">
    <source>
        <dbReference type="ARBA" id="ARBA00022574"/>
    </source>
</evidence>
<proteinExistence type="predicted"/>
<dbReference type="Gene3D" id="2.130.10.10">
    <property type="entry name" value="YVTN repeat-like/Quinoprotein amine dehydrogenase"/>
    <property type="match status" value="1"/>
</dbReference>
<dbReference type="PANTHER" id="PTHR22847:SF637">
    <property type="entry name" value="WD REPEAT DOMAIN 5B"/>
    <property type="match status" value="1"/>
</dbReference>
<dbReference type="InterPro" id="IPR011047">
    <property type="entry name" value="Quinoprotein_ADH-like_sf"/>
</dbReference>
<dbReference type="SMART" id="SM00320">
    <property type="entry name" value="WD40"/>
    <property type="match status" value="2"/>
</dbReference>
<dbReference type="InterPro" id="IPR019775">
    <property type="entry name" value="WD40_repeat_CS"/>
</dbReference>
<reference evidence="5" key="1">
    <citation type="submission" date="2016-09" db="EMBL/GenBank/DDBJ databases">
        <title>Genome Sequence of Bathymodiolus thermophilus sulfur-oxidizing gill endosymbiont.</title>
        <authorList>
            <person name="Ponnudurai R."/>
            <person name="Kleiner M."/>
            <person name="Sayavedra L."/>
            <person name="Thuermer A."/>
            <person name="Felbeck H."/>
            <person name="Schlueter R."/>
            <person name="Schweder T."/>
            <person name="Markert S."/>
        </authorList>
    </citation>
    <scope>NUCLEOTIDE SEQUENCE [LARGE SCALE GENOMIC DNA]</scope>
    <source>
        <strain evidence="5">BAT/CrabSpa'14</strain>
    </source>
</reference>
<feature type="non-terminal residue" evidence="4">
    <location>
        <position position="124"/>
    </location>
</feature>
<evidence type="ECO:0000256" key="3">
    <source>
        <dbReference type="PROSITE-ProRule" id="PRU00221"/>
    </source>
</evidence>
<accession>A0A1J8P2H3</accession>
<feature type="repeat" description="WD" evidence="3">
    <location>
        <begin position="49"/>
        <end position="83"/>
    </location>
</feature>
<feature type="non-terminal residue" evidence="4">
    <location>
        <position position="1"/>
    </location>
</feature>
<protein>
    <submittedName>
        <fullName evidence="4">Uncharacterized protein</fullName>
    </submittedName>
</protein>